<evidence type="ECO:0000313" key="3">
    <source>
        <dbReference type="EMBL" id="RCG16176.1"/>
    </source>
</evidence>
<dbReference type="InterPro" id="IPR020845">
    <property type="entry name" value="AMP-binding_CS"/>
</dbReference>
<dbReference type="PANTHER" id="PTHR43201">
    <property type="entry name" value="ACYL-COA SYNTHETASE"/>
    <property type="match status" value="1"/>
</dbReference>
<dbReference type="InterPro" id="IPR042099">
    <property type="entry name" value="ANL_N_sf"/>
</dbReference>
<feature type="domain" description="AMP-dependent synthetase/ligase" evidence="1">
    <location>
        <begin position="24"/>
        <end position="380"/>
    </location>
</feature>
<dbReference type="InterPro" id="IPR045851">
    <property type="entry name" value="AMP-bd_C_sf"/>
</dbReference>
<dbReference type="Pfam" id="PF13193">
    <property type="entry name" value="AMP-binding_C"/>
    <property type="match status" value="1"/>
</dbReference>
<protein>
    <submittedName>
        <fullName evidence="3">Fatty acid--CoA ligase</fullName>
    </submittedName>
</protein>
<dbReference type="CDD" id="cd04433">
    <property type="entry name" value="AFD_class_I"/>
    <property type="match status" value="1"/>
</dbReference>
<dbReference type="GO" id="GO:0006631">
    <property type="term" value="P:fatty acid metabolic process"/>
    <property type="evidence" value="ECO:0007669"/>
    <property type="project" value="TreeGrafter"/>
</dbReference>
<name>A0A367EDM0_9ACTN</name>
<keyword evidence="4" id="KW-1185">Reference proteome</keyword>
<dbReference type="OrthoDB" id="9803968at2"/>
<comment type="caution">
    <text evidence="3">The sequence shown here is derived from an EMBL/GenBank/DDBJ whole genome shotgun (WGS) entry which is preliminary data.</text>
</comment>
<dbReference type="PROSITE" id="PS00455">
    <property type="entry name" value="AMP_BINDING"/>
    <property type="match status" value="1"/>
</dbReference>
<dbReference type="AlphaFoldDB" id="A0A367EDM0"/>
<evidence type="ECO:0000259" key="2">
    <source>
        <dbReference type="Pfam" id="PF13193"/>
    </source>
</evidence>
<dbReference type="Gene3D" id="3.30.300.30">
    <property type="match status" value="1"/>
</dbReference>
<dbReference type="SUPFAM" id="SSF56801">
    <property type="entry name" value="Acetyl-CoA synthetase-like"/>
    <property type="match status" value="1"/>
</dbReference>
<gene>
    <name evidence="3" type="ORF">DQ392_21870</name>
</gene>
<accession>A0A367EDM0</accession>
<dbReference type="EMBL" id="QOIM01000039">
    <property type="protein sequence ID" value="RCG16176.1"/>
    <property type="molecule type" value="Genomic_DNA"/>
</dbReference>
<dbReference type="RefSeq" id="WP_114017394.1">
    <property type="nucleotide sequence ID" value="NZ_QOIM01000039.1"/>
</dbReference>
<dbReference type="InterPro" id="IPR025110">
    <property type="entry name" value="AMP-bd_C"/>
</dbReference>
<organism evidence="3 4">
    <name type="scientific">Streptomyces reniochalinae</name>
    <dbReference type="NCBI Taxonomy" id="2250578"/>
    <lineage>
        <taxon>Bacteria</taxon>
        <taxon>Bacillati</taxon>
        <taxon>Actinomycetota</taxon>
        <taxon>Actinomycetes</taxon>
        <taxon>Kitasatosporales</taxon>
        <taxon>Streptomycetaceae</taxon>
        <taxon>Streptomyces</taxon>
    </lineage>
</organism>
<sequence>MTSSHGWWSRIGGYAADIMSVLADEPERIVAHWRDRRFSARELTGSVTGTYRAMRTLDVGPGSVVGILVAPNSPDMLTARYAAHLLGAAVCYLRTTNPGSNAAALSAADQLRMLRETHAAVVYADDENHARALELADGAGGGITVLGPAAEGDVPASEAVTRWDPQRLAVVGYTSGSTGRPKGIRMSGRAWEGTVRITLAPETDPIHLLVTTPLSHTVGPMADAAVTSRGTLVLREEFRAERFADDIAEHGVTRAFMATAHLYRLHDHLADLDAPERTAAALATLRHLVYSGSSAAPARVADAVRLFGPRLLQAYGTSEGGRVTLLDPGEHYDPWLSTTVGRPFPEVEISLYDTESGARVSPGEVGEVWMRSPHLMDGYWNDDDLTARVLRDGWYATGDIGYLDERGYLHLLGRTSEVVKVNGVKIHPTVVEQEILAIDGVRHAAVYGWRDDDAIESLHAAVAFQPGSAPTADEIRKHVSTSLSAAHAPSEIFVLDELPTNHSGKADKVLLRSLHSRRAHAPHGVAERRKP</sequence>
<dbReference type="InterPro" id="IPR000873">
    <property type="entry name" value="AMP-dep_synth/lig_dom"/>
</dbReference>
<proteinExistence type="predicted"/>
<keyword evidence="3" id="KW-0436">Ligase</keyword>
<dbReference type="Proteomes" id="UP000253507">
    <property type="component" value="Unassembled WGS sequence"/>
</dbReference>
<dbReference type="PANTHER" id="PTHR43201:SF32">
    <property type="entry name" value="2-SUCCINYLBENZOATE--COA LIGASE, CHLOROPLASTIC_PEROXISOMAL"/>
    <property type="match status" value="1"/>
</dbReference>
<reference evidence="3 4" key="1">
    <citation type="submission" date="2018-06" db="EMBL/GenBank/DDBJ databases">
        <title>Streptomyces reniochalinae sp. nov. and Streptomyces diacarnus sp. nov. from marine sponges.</title>
        <authorList>
            <person name="Li L."/>
        </authorList>
    </citation>
    <scope>NUCLEOTIDE SEQUENCE [LARGE SCALE GENOMIC DNA]</scope>
    <source>
        <strain evidence="3 4">LHW50302</strain>
    </source>
</reference>
<feature type="domain" description="AMP-binding enzyme C-terminal" evidence="2">
    <location>
        <begin position="431"/>
        <end position="505"/>
    </location>
</feature>
<evidence type="ECO:0000313" key="4">
    <source>
        <dbReference type="Proteomes" id="UP000253507"/>
    </source>
</evidence>
<dbReference type="GO" id="GO:0031956">
    <property type="term" value="F:medium-chain fatty acid-CoA ligase activity"/>
    <property type="evidence" value="ECO:0007669"/>
    <property type="project" value="TreeGrafter"/>
</dbReference>
<dbReference type="Gene3D" id="3.40.50.12780">
    <property type="entry name" value="N-terminal domain of ligase-like"/>
    <property type="match status" value="1"/>
</dbReference>
<dbReference type="Pfam" id="PF00501">
    <property type="entry name" value="AMP-binding"/>
    <property type="match status" value="1"/>
</dbReference>
<evidence type="ECO:0000259" key="1">
    <source>
        <dbReference type="Pfam" id="PF00501"/>
    </source>
</evidence>